<evidence type="ECO:0000256" key="1">
    <source>
        <dbReference type="SAM" id="MobiDB-lite"/>
    </source>
</evidence>
<dbReference type="Proteomes" id="UP000052943">
    <property type="component" value="Unassembled WGS sequence"/>
</dbReference>
<proteinExistence type="predicted"/>
<reference evidence="3 4" key="1">
    <citation type="submission" date="2015-11" db="EMBL/GenBank/DDBJ databases">
        <title>Genomes and virulence difference between two physiological races of Phytophthora nicotianae.</title>
        <authorList>
            <person name="Liu H."/>
            <person name="Ma X."/>
            <person name="Yu H."/>
            <person name="Fang D."/>
            <person name="Li Y."/>
            <person name="Wang X."/>
            <person name="Wang W."/>
            <person name="Dong Y."/>
            <person name="Xiao B."/>
        </authorList>
    </citation>
    <scope>NUCLEOTIDE SEQUENCE [LARGE SCALE GENOMIC DNA]</scope>
    <source>
        <strain evidence="4">race 0</strain>
    </source>
</reference>
<feature type="compositionally biased region" description="Low complexity" evidence="1">
    <location>
        <begin position="274"/>
        <end position="311"/>
    </location>
</feature>
<comment type="caution">
    <text evidence="3">The sequence shown here is derived from an EMBL/GenBank/DDBJ whole genome shotgun (WGS) entry which is preliminary data.</text>
</comment>
<gene>
    <name evidence="3" type="ORF">AM587_10007398</name>
</gene>
<keyword evidence="2" id="KW-0732">Signal</keyword>
<accession>A0A0W8CAT1</accession>
<feature type="chain" id="PRO_5006940368" evidence="2">
    <location>
        <begin position="24"/>
        <end position="329"/>
    </location>
</feature>
<dbReference type="AlphaFoldDB" id="A0A0W8CAT1"/>
<feature type="signal peptide" evidence="2">
    <location>
        <begin position="1"/>
        <end position="23"/>
    </location>
</feature>
<protein>
    <submittedName>
        <fullName evidence="3">Uncharacterized protein</fullName>
    </submittedName>
</protein>
<evidence type="ECO:0000313" key="3">
    <source>
        <dbReference type="EMBL" id="KUF81180.1"/>
    </source>
</evidence>
<organism evidence="3 4">
    <name type="scientific">Phytophthora nicotianae</name>
    <name type="common">Potato buckeye rot agent</name>
    <name type="synonym">Phytophthora parasitica</name>
    <dbReference type="NCBI Taxonomy" id="4792"/>
    <lineage>
        <taxon>Eukaryota</taxon>
        <taxon>Sar</taxon>
        <taxon>Stramenopiles</taxon>
        <taxon>Oomycota</taxon>
        <taxon>Peronosporomycetes</taxon>
        <taxon>Peronosporales</taxon>
        <taxon>Peronosporaceae</taxon>
        <taxon>Phytophthora</taxon>
    </lineage>
</organism>
<dbReference type="EMBL" id="LNFO01004312">
    <property type="protein sequence ID" value="KUF81180.1"/>
    <property type="molecule type" value="Genomic_DNA"/>
</dbReference>
<dbReference type="OMA" id="GDTSFEW"/>
<dbReference type="OrthoDB" id="167659at2759"/>
<name>A0A0W8CAT1_PHYNI</name>
<sequence length="329" mass="34535">MKIINPTAFALVWLLAYAADVSARNFTAPEESSDDGSGSMKMEPIKTAANFDSKGLNMEVCPSGDCKNGKFMRLTVASLTELNAKGETIEAVTKFKPKNSDWTAITEEEINGTTASSTTFVSTIEVGSAKTAVEFNLTAKIFQGDATVKYGSQYLTVPVGALKFTVDMNTWPFANSANTLALAVKLDAKGPKGADIGKPEKMPKGNSTSNTTVERVDLGESMFMDAPSIVILDSVEKNVINSSIVTSGADTLFQWVFPSYTKTLHYDPVLGDESTSTTSSSTSTSSSSSSSSGSTSTSSTESSSTSSASKLSLSSLAVAGLTAIAYSLF</sequence>
<feature type="region of interest" description="Disordered" evidence="1">
    <location>
        <begin position="271"/>
        <end position="311"/>
    </location>
</feature>
<dbReference type="PANTHER" id="PTHR34733:SF1">
    <property type="match status" value="1"/>
</dbReference>
<evidence type="ECO:0000256" key="2">
    <source>
        <dbReference type="SAM" id="SignalP"/>
    </source>
</evidence>
<evidence type="ECO:0000313" key="4">
    <source>
        <dbReference type="Proteomes" id="UP000052943"/>
    </source>
</evidence>
<dbReference type="PANTHER" id="PTHR34733">
    <property type="match status" value="1"/>
</dbReference>